<sequence>MRSPPLQHMQLQQQPEKEGEEAGAETRSAPGDLMEQYEDTEPSTSANRRRERFQKHSRNKPGFTSGPPWPRPVHTEAPWAQQVPTQHQELIEKEINHLAAETQCGIGKWRPRWLQRFGTRHWMLFWLCWYCAIQGLIVNGLVPSSISTIERRFKLSTSTIGRIMQFYDFGYVLFCIPVSYFGGRHSKPLVLAIGLAVMLAGSFLFSWPHLFAESYSADDDEANYGKCMLTEGSASALLSAANEGNVTAAKAEALRNCQTDYQPKSALRYVLIFCFAHFLHGIGATPLFTIGVSFIDENVGPALSSLFIGIFYAFAIFGPALGFLAASRFLQLHTDFMHMPPEQWARMMGIEETDPRWVGAWWLGFQVVCVLGALGVAPILILPKVLPESLKWHRTRLREETLTGPKKRSPECCGMPATAKTAAINGSASILHVDEKAASHALADTMPAVMSKHKGPLWYQLWLDVRHIPIAIYRILTNGSYMLITLAVAVDGLVVTGASSFMSKYLERQFSVAPSKANVLIGCIMVPMAGVGTMLSGFIVQHFRLSCVKTLKFSIGLLLMSLLLTPMYLIYCDHDPLVGMEKHYPGSADEVQFNIDSSHLPTLYSECNAGCDCVETEYHPVCAELTDGTQMSFYSPCFAGCPEQYHPLKKTYNNCTCVPPNTKKGFRLVKRGFCESKCTGLFGFLVLFAPLAFCTFAVGVPLIVVVLRTVDYAERSFALGIQWILVRVIGTIPAPVLFGWMFDVSCTHSQKDACSQEEGSCMLYNNKRLADLFLAFSIVGQTIAMILLVCVLLFFAGTMRDDPLTDGGAVPADEEEQIEQGEQEEDDKKETPGGMELHPIATETTALTAASN</sequence>
<feature type="transmembrane region" description="Helical" evidence="8">
    <location>
        <begin position="189"/>
        <end position="207"/>
    </location>
</feature>
<keyword evidence="8" id="KW-0813">Transport</keyword>
<feature type="transmembrane region" description="Helical" evidence="8">
    <location>
        <begin position="772"/>
        <end position="795"/>
    </location>
</feature>
<evidence type="ECO:0000256" key="9">
    <source>
        <dbReference type="SAM" id="MobiDB-lite"/>
    </source>
</evidence>
<evidence type="ECO:0000256" key="1">
    <source>
        <dbReference type="ARBA" id="ARBA00004651"/>
    </source>
</evidence>
<feature type="transmembrane region" description="Helical" evidence="8">
    <location>
        <begin position="551"/>
        <end position="571"/>
    </location>
</feature>
<feature type="transmembrane region" description="Helical" evidence="8">
    <location>
        <begin position="481"/>
        <end position="499"/>
    </location>
</feature>
<dbReference type="GO" id="GO:0006811">
    <property type="term" value="P:monoatomic ion transport"/>
    <property type="evidence" value="ECO:0007669"/>
    <property type="project" value="UniProtKB-KW"/>
</dbReference>
<evidence type="ECO:0000256" key="3">
    <source>
        <dbReference type="ARBA" id="ARBA00022475"/>
    </source>
</evidence>
<dbReference type="PANTHER" id="PTHR11388:SF151">
    <property type="entry name" value="SOLUTE CARRIER ORGANIC ANION TRANSPORTER FAMILY MEMBER"/>
    <property type="match status" value="1"/>
</dbReference>
<feature type="region of interest" description="Disordered" evidence="9">
    <location>
        <begin position="805"/>
        <end position="852"/>
    </location>
</feature>
<feature type="transmembrane region" description="Helical" evidence="8">
    <location>
        <begin position="162"/>
        <end position="182"/>
    </location>
</feature>
<name>A0AAV5WHM3_9BILA</name>
<dbReference type="InterPro" id="IPR004156">
    <property type="entry name" value="OATP"/>
</dbReference>
<feature type="transmembrane region" description="Helical" evidence="8">
    <location>
        <begin position="306"/>
        <end position="330"/>
    </location>
</feature>
<evidence type="ECO:0000256" key="7">
    <source>
        <dbReference type="ARBA" id="ARBA00023157"/>
    </source>
</evidence>
<proteinExistence type="inferred from homology"/>
<dbReference type="InterPro" id="IPR002350">
    <property type="entry name" value="Kazal_dom"/>
</dbReference>
<feature type="compositionally biased region" description="Low complexity" evidence="9">
    <location>
        <begin position="1"/>
        <end position="14"/>
    </location>
</feature>
<organism evidence="11 12">
    <name type="scientific">Pristionchus fissidentatus</name>
    <dbReference type="NCBI Taxonomy" id="1538716"/>
    <lineage>
        <taxon>Eukaryota</taxon>
        <taxon>Metazoa</taxon>
        <taxon>Ecdysozoa</taxon>
        <taxon>Nematoda</taxon>
        <taxon>Chromadorea</taxon>
        <taxon>Rhabditida</taxon>
        <taxon>Rhabditina</taxon>
        <taxon>Diplogasteromorpha</taxon>
        <taxon>Diplogasteroidea</taxon>
        <taxon>Neodiplogasteridae</taxon>
        <taxon>Pristionchus</taxon>
    </lineage>
</organism>
<dbReference type="NCBIfam" id="TIGR00805">
    <property type="entry name" value="oat"/>
    <property type="match status" value="1"/>
</dbReference>
<feature type="transmembrane region" description="Helical" evidence="8">
    <location>
        <begin position="719"/>
        <end position="742"/>
    </location>
</feature>
<evidence type="ECO:0000256" key="8">
    <source>
        <dbReference type="RuleBase" id="RU362056"/>
    </source>
</evidence>
<keyword evidence="5 8" id="KW-1133">Transmembrane helix</keyword>
<keyword evidence="4 8" id="KW-0812">Transmembrane</keyword>
<feature type="region of interest" description="Disordered" evidence="9">
    <location>
        <begin position="1"/>
        <end position="75"/>
    </location>
</feature>
<dbReference type="InterPro" id="IPR036259">
    <property type="entry name" value="MFS_trans_sf"/>
</dbReference>
<feature type="transmembrane region" description="Helical" evidence="8">
    <location>
        <begin position="519"/>
        <end position="539"/>
    </location>
</feature>
<evidence type="ECO:0000256" key="2">
    <source>
        <dbReference type="ARBA" id="ARBA00009657"/>
    </source>
</evidence>
<dbReference type="PROSITE" id="PS51465">
    <property type="entry name" value="KAZAL_2"/>
    <property type="match status" value="1"/>
</dbReference>
<comment type="caution">
    <text evidence="11">The sequence shown here is derived from an EMBL/GenBank/DDBJ whole genome shotgun (WGS) entry which is preliminary data.</text>
</comment>
<dbReference type="AlphaFoldDB" id="A0AAV5WHM3"/>
<feature type="transmembrane region" description="Helical" evidence="8">
    <location>
        <begin position="122"/>
        <end position="142"/>
    </location>
</feature>
<protein>
    <recommendedName>
        <fullName evidence="8">Solute carrier organic anion transporter family member</fullName>
    </recommendedName>
</protein>
<comment type="subcellular location">
    <subcellularLocation>
        <location evidence="1 8">Cell membrane</location>
        <topology evidence="1 8">Multi-pass membrane protein</topology>
    </subcellularLocation>
</comment>
<evidence type="ECO:0000256" key="4">
    <source>
        <dbReference type="ARBA" id="ARBA00022692"/>
    </source>
</evidence>
<keyword evidence="3" id="KW-1003">Cell membrane</keyword>
<reference evidence="11" key="1">
    <citation type="submission" date="2023-10" db="EMBL/GenBank/DDBJ databases">
        <title>Genome assembly of Pristionchus species.</title>
        <authorList>
            <person name="Yoshida K."/>
            <person name="Sommer R.J."/>
        </authorList>
    </citation>
    <scope>NUCLEOTIDE SEQUENCE</scope>
    <source>
        <strain evidence="11">RS5133</strain>
    </source>
</reference>
<dbReference type="SUPFAM" id="SSF103473">
    <property type="entry name" value="MFS general substrate transporter"/>
    <property type="match status" value="1"/>
</dbReference>
<keyword evidence="6 8" id="KW-0472">Membrane</keyword>
<dbReference type="GO" id="GO:0016323">
    <property type="term" value="C:basolateral plasma membrane"/>
    <property type="evidence" value="ECO:0007669"/>
    <property type="project" value="TreeGrafter"/>
</dbReference>
<dbReference type="GO" id="GO:0015347">
    <property type="term" value="F:sodium-independent organic anion transmembrane transporter activity"/>
    <property type="evidence" value="ECO:0007669"/>
    <property type="project" value="TreeGrafter"/>
</dbReference>
<evidence type="ECO:0000259" key="10">
    <source>
        <dbReference type="PROSITE" id="PS51465"/>
    </source>
</evidence>
<dbReference type="GO" id="GO:0043252">
    <property type="term" value="P:sodium-independent organic anion transport"/>
    <property type="evidence" value="ECO:0007669"/>
    <property type="project" value="TreeGrafter"/>
</dbReference>
<feature type="compositionally biased region" description="Polar residues" evidence="9">
    <location>
        <begin position="842"/>
        <end position="852"/>
    </location>
</feature>
<feature type="domain" description="Kazal-like" evidence="10">
    <location>
        <begin position="601"/>
        <end position="659"/>
    </location>
</feature>
<dbReference type="EMBL" id="BTSY01000006">
    <property type="protein sequence ID" value="GMT31436.1"/>
    <property type="molecule type" value="Genomic_DNA"/>
</dbReference>
<dbReference type="Proteomes" id="UP001432322">
    <property type="component" value="Unassembled WGS sequence"/>
</dbReference>
<accession>A0AAV5WHM3</accession>
<evidence type="ECO:0000313" key="12">
    <source>
        <dbReference type="Proteomes" id="UP001432322"/>
    </source>
</evidence>
<dbReference type="Gene3D" id="1.20.1250.20">
    <property type="entry name" value="MFS general substrate transporter like domains"/>
    <property type="match status" value="1"/>
</dbReference>
<dbReference type="PANTHER" id="PTHR11388">
    <property type="entry name" value="ORGANIC ANION TRANSPORTER"/>
    <property type="match status" value="1"/>
</dbReference>
<feature type="transmembrane region" description="Helical" evidence="8">
    <location>
        <begin position="269"/>
        <end position="294"/>
    </location>
</feature>
<evidence type="ECO:0000313" key="11">
    <source>
        <dbReference type="EMBL" id="GMT31436.1"/>
    </source>
</evidence>
<comment type="similarity">
    <text evidence="2 8">Belongs to the organo anion transporter (TC 2.A.60) family.</text>
</comment>
<feature type="transmembrane region" description="Helical" evidence="8">
    <location>
        <begin position="360"/>
        <end position="382"/>
    </location>
</feature>
<evidence type="ECO:0000256" key="5">
    <source>
        <dbReference type="ARBA" id="ARBA00022989"/>
    </source>
</evidence>
<keyword evidence="8" id="KW-0406">Ion transport</keyword>
<feature type="compositionally biased region" description="Basic residues" evidence="9">
    <location>
        <begin position="47"/>
        <end position="59"/>
    </location>
</feature>
<feature type="compositionally biased region" description="Acidic residues" evidence="9">
    <location>
        <begin position="812"/>
        <end position="825"/>
    </location>
</feature>
<keyword evidence="7" id="KW-1015">Disulfide bond</keyword>
<dbReference type="Pfam" id="PF03137">
    <property type="entry name" value="OATP"/>
    <property type="match status" value="1"/>
</dbReference>
<keyword evidence="12" id="KW-1185">Reference proteome</keyword>
<evidence type="ECO:0000256" key="6">
    <source>
        <dbReference type="ARBA" id="ARBA00023136"/>
    </source>
</evidence>
<gene>
    <name evidence="11" type="ORF">PFISCL1PPCAC_22733</name>
</gene>
<feature type="transmembrane region" description="Helical" evidence="8">
    <location>
        <begin position="681"/>
        <end position="707"/>
    </location>
</feature>